<dbReference type="RefSeq" id="WP_166659016.1">
    <property type="nucleotide sequence ID" value="NZ_SNXZ01000001.1"/>
</dbReference>
<proteinExistence type="predicted"/>
<comment type="caution">
    <text evidence="1">The sequence shown here is derived from an EMBL/GenBank/DDBJ whole genome shotgun (WGS) entry which is preliminary data.</text>
</comment>
<keyword evidence="2" id="KW-1185">Reference proteome</keyword>
<dbReference type="Proteomes" id="UP000295444">
    <property type="component" value="Unassembled WGS sequence"/>
</dbReference>
<name>A0A4R6SKL3_LABRH</name>
<reference evidence="1 2" key="1">
    <citation type="submission" date="2019-03" db="EMBL/GenBank/DDBJ databases">
        <title>Genomic Encyclopedia of Type Strains, Phase IV (KMG-IV): sequencing the most valuable type-strain genomes for metagenomic binning, comparative biology and taxonomic classification.</title>
        <authorList>
            <person name="Goeker M."/>
        </authorList>
    </citation>
    <scope>NUCLEOTIDE SEQUENCE [LARGE SCALE GENOMIC DNA]</scope>
    <source>
        <strain evidence="1 2">DSM 45361</strain>
    </source>
</reference>
<organism evidence="1 2">
    <name type="scientific">Labedaea rhizosphaerae</name>
    <dbReference type="NCBI Taxonomy" id="598644"/>
    <lineage>
        <taxon>Bacteria</taxon>
        <taxon>Bacillati</taxon>
        <taxon>Actinomycetota</taxon>
        <taxon>Actinomycetes</taxon>
        <taxon>Pseudonocardiales</taxon>
        <taxon>Pseudonocardiaceae</taxon>
        <taxon>Labedaea</taxon>
    </lineage>
</organism>
<sequence length="98" mass="10559">MGPDPVQLAALVADGRVTLDPAGARRLRAALARSRARLAVLRGRAEWLRRPLPVGSDSASRRFARQLARRTAGSLSALAAYDRTLRAAEAVVDRASDR</sequence>
<dbReference type="AlphaFoldDB" id="A0A4R6SKL3"/>
<protein>
    <submittedName>
        <fullName evidence="1">Uncharacterized protein</fullName>
    </submittedName>
</protein>
<evidence type="ECO:0000313" key="2">
    <source>
        <dbReference type="Proteomes" id="UP000295444"/>
    </source>
</evidence>
<dbReference type="EMBL" id="SNXZ01000001">
    <property type="protein sequence ID" value="TDQ04946.1"/>
    <property type="molecule type" value="Genomic_DNA"/>
</dbReference>
<gene>
    <name evidence="1" type="ORF">EV186_101909</name>
</gene>
<accession>A0A4R6SKL3</accession>
<evidence type="ECO:0000313" key="1">
    <source>
        <dbReference type="EMBL" id="TDQ04946.1"/>
    </source>
</evidence>